<gene>
    <name evidence="1" type="ORF">A2Z67_06025</name>
</gene>
<proteinExistence type="predicted"/>
<sequence>MIIIENKQFDTNVTATITSCGRFDLLQKTIESFLMTSGTGVNIKIYDDSADKEEQQKIIQAYGDTLDLYLGEKRMGQAWALDFLYSKVDTYWLFHMEDDWEFLDTGYLQDSATILWNYPQIMVCGLAIRPEYFELEAATKPKYLHGIKVWDHSKWRISENHGWWYGWIGSPNLKRTSDVRSLPKFLSVPSEEDWDNTVWKGLVELGNKSVWLDKCYVKHIGYGRSLFPEGERCWLKP</sequence>
<dbReference type="AlphaFoldDB" id="A0A1F7X0N2"/>
<dbReference type="Proteomes" id="UP000176939">
    <property type="component" value="Unassembled WGS sequence"/>
</dbReference>
<name>A0A1F7X0N2_9BACT</name>
<evidence type="ECO:0008006" key="3">
    <source>
        <dbReference type="Google" id="ProtNLM"/>
    </source>
</evidence>
<reference evidence="1 2" key="1">
    <citation type="journal article" date="2016" name="Nat. Commun.">
        <title>Thousands of microbial genomes shed light on interconnected biogeochemical processes in an aquifer system.</title>
        <authorList>
            <person name="Anantharaman K."/>
            <person name="Brown C.T."/>
            <person name="Hug L.A."/>
            <person name="Sharon I."/>
            <person name="Castelle C.J."/>
            <person name="Probst A.J."/>
            <person name="Thomas B.C."/>
            <person name="Singh A."/>
            <person name="Wilkins M.J."/>
            <person name="Karaoz U."/>
            <person name="Brodie E.L."/>
            <person name="Williams K.H."/>
            <person name="Hubbard S.S."/>
            <person name="Banfield J.F."/>
        </authorList>
    </citation>
    <scope>NUCLEOTIDE SEQUENCE [LARGE SCALE GENOMIC DNA]</scope>
</reference>
<accession>A0A1F7X0N2</accession>
<dbReference type="InterPro" id="IPR029044">
    <property type="entry name" value="Nucleotide-diphossugar_trans"/>
</dbReference>
<organism evidence="1 2">
    <name type="scientific">Candidatus Woesebacteria bacterium RBG_13_36_22</name>
    <dbReference type="NCBI Taxonomy" id="1802478"/>
    <lineage>
        <taxon>Bacteria</taxon>
        <taxon>Candidatus Woeseibacteriota</taxon>
    </lineage>
</organism>
<dbReference type="SUPFAM" id="SSF53448">
    <property type="entry name" value="Nucleotide-diphospho-sugar transferases"/>
    <property type="match status" value="1"/>
</dbReference>
<comment type="caution">
    <text evidence="1">The sequence shown here is derived from an EMBL/GenBank/DDBJ whole genome shotgun (WGS) entry which is preliminary data.</text>
</comment>
<evidence type="ECO:0000313" key="2">
    <source>
        <dbReference type="Proteomes" id="UP000176939"/>
    </source>
</evidence>
<dbReference type="EMBL" id="MGFQ01000045">
    <property type="protein sequence ID" value="OGM08453.1"/>
    <property type="molecule type" value="Genomic_DNA"/>
</dbReference>
<evidence type="ECO:0000313" key="1">
    <source>
        <dbReference type="EMBL" id="OGM08453.1"/>
    </source>
</evidence>
<protein>
    <recommendedName>
        <fullName evidence="3">Glycosyltransferase 2-like domain-containing protein</fullName>
    </recommendedName>
</protein>